<comment type="caution">
    <text evidence="2">The sequence shown here is derived from an EMBL/GenBank/DDBJ whole genome shotgun (WGS) entry which is preliminary data.</text>
</comment>
<dbReference type="Proteomes" id="UP001364211">
    <property type="component" value="Unassembled WGS sequence"/>
</dbReference>
<feature type="region of interest" description="Disordered" evidence="1">
    <location>
        <begin position="17"/>
        <end position="140"/>
    </location>
</feature>
<protein>
    <submittedName>
        <fullName evidence="2">Uncharacterized protein</fullName>
    </submittedName>
</protein>
<sequence>MSEILAKMCDVTARQLEKRAEGVKNPEKRQKILDKAAKERQQAEVYRRVKDAGHAPPQAPQTGPMQGAGPPHPGQRPGPGMPPAGMHPMDAPTHQLRHVPPGAGQPPGRPPRQGFAPAGQPAPAPAPAGSGSQEPGGGGMSRAKKVGIGVVAVFALIGAVSVFGNGDAVEDGFDRATAPTTAAPPAAAPAASGPDPQDLQACQRAGEVMRDWGALAQGVGDGSVGLPQLARETTDAMDGMSEVPIIANDADVIAASRALTGQFEMIAAAARRGDISALSRLASEGGSMATDVATACRGAVT</sequence>
<evidence type="ECO:0000313" key="2">
    <source>
        <dbReference type="EMBL" id="MEJ8277970.1"/>
    </source>
</evidence>
<feature type="compositionally biased region" description="Basic and acidic residues" evidence="1">
    <location>
        <begin position="17"/>
        <end position="53"/>
    </location>
</feature>
<gene>
    <name evidence="2" type="ORF">WJX68_03410</name>
</gene>
<name>A0ABU8T3N0_9PSEU</name>
<proteinExistence type="predicted"/>
<accession>A0ABU8T3N0</accession>
<keyword evidence="3" id="KW-1185">Reference proteome</keyword>
<evidence type="ECO:0000313" key="3">
    <source>
        <dbReference type="Proteomes" id="UP001364211"/>
    </source>
</evidence>
<feature type="compositionally biased region" description="Pro residues" evidence="1">
    <location>
        <begin position="70"/>
        <end position="82"/>
    </location>
</feature>
<feature type="region of interest" description="Disordered" evidence="1">
    <location>
        <begin position="175"/>
        <end position="198"/>
    </location>
</feature>
<dbReference type="RefSeq" id="WP_340286083.1">
    <property type="nucleotide sequence ID" value="NZ_JBBJUP010000002.1"/>
</dbReference>
<feature type="compositionally biased region" description="Low complexity" evidence="1">
    <location>
        <begin position="176"/>
        <end position="191"/>
    </location>
</feature>
<organism evidence="2 3">
    <name type="scientific">Pseudonocardia spirodelae</name>
    <dbReference type="NCBI Taxonomy" id="3133431"/>
    <lineage>
        <taxon>Bacteria</taxon>
        <taxon>Bacillati</taxon>
        <taxon>Actinomycetota</taxon>
        <taxon>Actinomycetes</taxon>
        <taxon>Pseudonocardiales</taxon>
        <taxon>Pseudonocardiaceae</taxon>
        <taxon>Pseudonocardia</taxon>
    </lineage>
</organism>
<dbReference type="EMBL" id="JBBJUP010000002">
    <property type="protein sequence ID" value="MEJ8277970.1"/>
    <property type="molecule type" value="Genomic_DNA"/>
</dbReference>
<evidence type="ECO:0000256" key="1">
    <source>
        <dbReference type="SAM" id="MobiDB-lite"/>
    </source>
</evidence>
<reference evidence="2 3" key="1">
    <citation type="submission" date="2024-03" db="EMBL/GenBank/DDBJ databases">
        <title>Draft genome sequence of Pseudonocardia sp. DW16-2.</title>
        <authorList>
            <person name="Duangmal K."/>
        </authorList>
    </citation>
    <scope>NUCLEOTIDE SEQUENCE [LARGE SCALE GENOMIC DNA]</scope>
    <source>
        <strain evidence="2 3">DW16-2</strain>
    </source>
</reference>